<evidence type="ECO:0000313" key="2">
    <source>
        <dbReference type="EMBL" id="JAC63188.1"/>
    </source>
</evidence>
<dbReference type="EMBL" id="GBEZ01023722">
    <property type="protein sequence ID" value="JAC63188.1"/>
    <property type="molecule type" value="Transcribed_RNA"/>
</dbReference>
<feature type="region of interest" description="Disordered" evidence="1">
    <location>
        <begin position="15"/>
        <end position="38"/>
    </location>
</feature>
<proteinExistence type="predicted"/>
<protein>
    <submittedName>
        <fullName evidence="2">Uncharacterized protein</fullName>
    </submittedName>
</protein>
<feature type="non-terminal residue" evidence="2">
    <location>
        <position position="1"/>
    </location>
</feature>
<name>A0A061QU10_9CHLO</name>
<gene>
    <name evidence="2" type="ORF">TSPGSL018_21259</name>
</gene>
<organism evidence="2">
    <name type="scientific">Tetraselmis sp. GSL018</name>
    <dbReference type="NCBI Taxonomy" id="582737"/>
    <lineage>
        <taxon>Eukaryota</taxon>
        <taxon>Viridiplantae</taxon>
        <taxon>Chlorophyta</taxon>
        <taxon>core chlorophytes</taxon>
        <taxon>Chlorodendrophyceae</taxon>
        <taxon>Chlorodendrales</taxon>
        <taxon>Chlorodendraceae</taxon>
        <taxon>Tetraselmis</taxon>
    </lineage>
</organism>
<evidence type="ECO:0000256" key="1">
    <source>
        <dbReference type="SAM" id="MobiDB-lite"/>
    </source>
</evidence>
<dbReference type="AlphaFoldDB" id="A0A061QU10"/>
<accession>A0A061QU10</accession>
<sequence length="55" mass="6121">LHLLRAHAVIDAEWTNRTKSRSGRQQQDQKRSEGALPEGIRIPILTQLSLSSAAD</sequence>
<reference evidence="2" key="1">
    <citation type="submission" date="2014-05" db="EMBL/GenBank/DDBJ databases">
        <title>The transcriptome of the halophilic microalga Tetraselmis sp. GSL018 isolated from the Great Salt Lake, Utah.</title>
        <authorList>
            <person name="Jinkerson R.E."/>
            <person name="D'Adamo S."/>
            <person name="Posewitz M.C."/>
        </authorList>
    </citation>
    <scope>NUCLEOTIDE SEQUENCE</scope>
    <source>
        <strain evidence="2">GSL018</strain>
    </source>
</reference>